<reference evidence="7" key="1">
    <citation type="submission" date="2020-12" db="EMBL/GenBank/DDBJ databases">
        <title>Geomonas sp. Red875, isolated from river sediment.</title>
        <authorList>
            <person name="Xu Z."/>
            <person name="Zhang Z."/>
            <person name="Masuda Y."/>
            <person name="Itoh H."/>
            <person name="Senoo K."/>
        </authorList>
    </citation>
    <scope>NUCLEOTIDE SEQUENCE</scope>
    <source>
        <strain evidence="7">Red875</strain>
    </source>
</reference>
<accession>A0A8J7J653</accession>
<organism evidence="7 8">
    <name type="scientific">Geomesophilobacter sediminis</name>
    <dbReference type="NCBI Taxonomy" id="2798584"/>
    <lineage>
        <taxon>Bacteria</taxon>
        <taxon>Pseudomonadati</taxon>
        <taxon>Thermodesulfobacteriota</taxon>
        <taxon>Desulfuromonadia</taxon>
        <taxon>Geobacterales</taxon>
        <taxon>Geobacteraceae</taxon>
        <taxon>Geomesophilobacter</taxon>
    </lineage>
</organism>
<evidence type="ECO:0000313" key="8">
    <source>
        <dbReference type="Proteomes" id="UP000636888"/>
    </source>
</evidence>
<dbReference type="Gene3D" id="1.20.120.1490">
    <property type="match status" value="1"/>
</dbReference>
<evidence type="ECO:0000256" key="2">
    <source>
        <dbReference type="ARBA" id="ARBA00008441"/>
    </source>
</evidence>
<dbReference type="EMBL" id="JAEMHM010000014">
    <property type="protein sequence ID" value="MBJ6726448.1"/>
    <property type="molecule type" value="Genomic_DNA"/>
</dbReference>
<comment type="caution">
    <text evidence="7">The sequence shown here is derived from an EMBL/GenBank/DDBJ whole genome shotgun (WGS) entry which is preliminary data.</text>
</comment>
<name>A0A8J7J653_9BACT</name>
<feature type="chain" id="PRO_5035183625" evidence="6">
    <location>
        <begin position="28"/>
        <end position="173"/>
    </location>
</feature>
<comment type="similarity">
    <text evidence="2">Belongs to the CpxP/Spy family.</text>
</comment>
<dbReference type="InterPro" id="IPR052211">
    <property type="entry name" value="Cpx_auxiliary_protein"/>
</dbReference>
<feature type="region of interest" description="Disordered" evidence="5">
    <location>
        <begin position="37"/>
        <end position="56"/>
    </location>
</feature>
<dbReference type="PANTHER" id="PTHR38102:SF1">
    <property type="entry name" value="PERIPLASMIC CHAPERONE SPY"/>
    <property type="match status" value="1"/>
</dbReference>
<dbReference type="Pfam" id="PF07813">
    <property type="entry name" value="LTXXQ"/>
    <property type="match status" value="1"/>
</dbReference>
<dbReference type="RefSeq" id="WP_199385364.1">
    <property type="nucleotide sequence ID" value="NZ_JAEMHM010000014.1"/>
</dbReference>
<protein>
    <submittedName>
        <fullName evidence="7">Spy/CpxP family protein refolding chaperone</fullName>
    </submittedName>
</protein>
<evidence type="ECO:0000256" key="5">
    <source>
        <dbReference type="SAM" id="MobiDB-lite"/>
    </source>
</evidence>
<evidence type="ECO:0000256" key="6">
    <source>
        <dbReference type="SAM" id="SignalP"/>
    </source>
</evidence>
<keyword evidence="3 6" id="KW-0732">Signal</keyword>
<feature type="signal peptide" evidence="6">
    <location>
        <begin position="1"/>
        <end position="27"/>
    </location>
</feature>
<dbReference type="Proteomes" id="UP000636888">
    <property type="component" value="Unassembled WGS sequence"/>
</dbReference>
<proteinExistence type="inferred from homology"/>
<dbReference type="PIRSF" id="PIRSF034445">
    <property type="entry name" value="CpxP_Spy"/>
    <property type="match status" value="1"/>
</dbReference>
<sequence>MKKVLRSLLVVTALASATAVTSTQAFADTAAPAAAPQAATGSDADQPTHFRGKHHRGHRFFARLARKLQLTDQQKAQAKELFRSNRDQAKPLLASLRTEGHQLRTLVQSGTADEAALRAQSAKVAAIQADLVVQRAQAAKQFQALLTPDQLTKLKQIQAKREQRFQERVNGLD</sequence>
<keyword evidence="4" id="KW-0574">Periplasm</keyword>
<dbReference type="GO" id="GO:0030288">
    <property type="term" value="C:outer membrane-bounded periplasmic space"/>
    <property type="evidence" value="ECO:0007669"/>
    <property type="project" value="TreeGrafter"/>
</dbReference>
<dbReference type="InterPro" id="IPR012899">
    <property type="entry name" value="LTXXQ"/>
</dbReference>
<dbReference type="PANTHER" id="PTHR38102">
    <property type="entry name" value="PERIPLASMIC CHAPERONE SPY"/>
    <property type="match status" value="1"/>
</dbReference>
<evidence type="ECO:0000313" key="7">
    <source>
        <dbReference type="EMBL" id="MBJ6726448.1"/>
    </source>
</evidence>
<dbReference type="AlphaFoldDB" id="A0A8J7J653"/>
<comment type="subcellular location">
    <subcellularLocation>
        <location evidence="1">Periplasm</location>
    </subcellularLocation>
</comment>
<dbReference type="GO" id="GO:0051082">
    <property type="term" value="F:unfolded protein binding"/>
    <property type="evidence" value="ECO:0007669"/>
    <property type="project" value="TreeGrafter"/>
</dbReference>
<evidence type="ECO:0000256" key="1">
    <source>
        <dbReference type="ARBA" id="ARBA00004418"/>
    </source>
</evidence>
<evidence type="ECO:0000256" key="3">
    <source>
        <dbReference type="ARBA" id="ARBA00022729"/>
    </source>
</evidence>
<gene>
    <name evidence="7" type="ORF">JFN93_17190</name>
</gene>
<keyword evidence="8" id="KW-1185">Reference proteome</keyword>
<dbReference type="CDD" id="cd09916">
    <property type="entry name" value="CpxP_like"/>
    <property type="match status" value="1"/>
</dbReference>
<evidence type="ECO:0000256" key="4">
    <source>
        <dbReference type="ARBA" id="ARBA00022764"/>
    </source>
</evidence>